<evidence type="ECO:0000256" key="5">
    <source>
        <dbReference type="ARBA" id="ARBA00022844"/>
    </source>
</evidence>
<evidence type="ECO:0000256" key="6">
    <source>
        <dbReference type="ARBA" id="ARBA00022921"/>
    </source>
</evidence>
<feature type="region of interest" description="Disordered" evidence="9">
    <location>
        <begin position="500"/>
        <end position="526"/>
    </location>
</feature>
<comment type="subcellular location">
    <subcellularLocation>
        <location evidence="1 8">Virion</location>
    </subcellularLocation>
</comment>
<keyword evidence="3 8" id="KW-0945">Host-virus interaction</keyword>
<gene>
    <name evidence="8 10" type="primary">L1</name>
</gene>
<feature type="region of interest" description="Disordered" evidence="9">
    <location>
        <begin position="127"/>
        <end position="153"/>
    </location>
</feature>
<evidence type="ECO:0000256" key="3">
    <source>
        <dbReference type="ARBA" id="ARBA00022581"/>
    </source>
</evidence>
<keyword evidence="5 8" id="KW-0946">Virion</keyword>
<dbReference type="PRINTS" id="PR00865">
    <property type="entry name" value="HPVCAPSIDL1"/>
</dbReference>
<evidence type="ECO:0000256" key="2">
    <source>
        <dbReference type="ARBA" id="ARBA00022561"/>
    </source>
</evidence>
<evidence type="ECO:0000313" key="10">
    <source>
        <dbReference type="EMBL" id="AVC68888.1"/>
    </source>
</evidence>
<dbReference type="InterPro" id="IPR002210">
    <property type="entry name" value="Capsid_L1_Papillomavir"/>
</dbReference>
<dbReference type="SUPFAM" id="SSF88648">
    <property type="entry name" value="Group I dsDNA viruses"/>
    <property type="match status" value="1"/>
</dbReference>
<reference evidence="10" key="1">
    <citation type="submission" date="2018-02" db="EMBL/GenBank/DDBJ databases">
        <title>Complete genome sequencing of a novel type of Omikronpapillomavirus 1 in Indian River Lagoon bottlenose dolphins (Tursiops truncatus).</title>
        <authorList>
            <person name="Rodrigues T.C.S."/>
            <person name="Subramaniam K."/>
            <person name="Cortes-Hinojosa G."/>
            <person name="Wellehan J.F.X.Jr."/>
            <person name="Ng T.F.F."/>
            <person name="Delwart E."/>
            <person name="McCulloch S.D."/>
            <person name="Goldstein J.D."/>
            <person name="Schaefer A.M."/>
            <person name="Fair P.A."/>
            <person name="Reif J.S."/>
            <person name="Bossart G.D."/>
            <person name="Waltzek T.B."/>
        </authorList>
    </citation>
    <scope>NUCLEOTIDE SEQUENCE</scope>
    <source>
        <strain evidence="10">TtPV9</strain>
    </source>
</reference>
<comment type="function">
    <text evidence="8">Forms an icosahedral capsid with a T=7 symmetry and a 50 nm diameter. The capsid is composed of 72 pentamers linked to each other by disulfide bonds and associated with L2 proteins. Binds to heparan sulfate proteoglycans on cell surface of basal layer keratinocytes to provide initial virion attachment. This binding mediates a conformational change in the virus capsid that facilitates efficient infection. The virion enters the host cell via endocytosis. During virus trafficking, L1 protein dissociates from the viral DNA and the genomic DNA is released to the host nucleus. The virion assembly takes place within the cell nucleus. Encapsulates the genomic DNA together with protein L2.</text>
</comment>
<sequence>MAYPYWLPASDKLFLPPPVPVSRILSTDDFVTRLNVFYHAGTGRQLLVGHPYFDVFNLQQKLIAKKVSGNQFRAVRFTLPDPNKFALQDPTIYNPEKERLVWSCRGLQIGRGLPLGGGTTGHPFYNKCRDTENPNPGGNGNKYPNPSGDVRQNVSLDPKQVQMLFVGCTPCVGEHWDKVDKLCDAEKEQHEEGDCPAIELVTTHIQDGDMCDIGFGAMNYQTLQDSKSEAPLDIVSCTCKHPDILHMSNDPFGNSMWFFAKREQMYMRHFWARCGNVTEKVPDPVNGEGHNYYLAPKTELNRKMGSTIYCGTPSGSLISSDGQLFNRPYWIQTAQGKNNGICWSNEVFVTLVDNTRNTNVTISVKTSEDKGKDGAFQVENYNVYTRHMEEYDFNFIFQLCKVPLTPEVLAQIHSMNPKIIEKWNVGFAPAAPTTSSLSDQYRYIESLANRCPAPPEETEDTDPYEGEVYWNINLSENFSSELDSFPLGRKFLYQAGKSSVAVSGRSGTKRLASKASNKQSSKRARR</sequence>
<evidence type="ECO:0000256" key="9">
    <source>
        <dbReference type="SAM" id="MobiDB-lite"/>
    </source>
</evidence>
<dbReference type="GO" id="GO:0005198">
    <property type="term" value="F:structural molecule activity"/>
    <property type="evidence" value="ECO:0007669"/>
    <property type="project" value="InterPro"/>
</dbReference>
<accession>A0A2L1DGF7</accession>
<dbReference type="EMBL" id="MG905161">
    <property type="protein sequence ID" value="AVC68888.1"/>
    <property type="molecule type" value="Genomic_DNA"/>
</dbReference>
<dbReference type="InterPro" id="IPR011222">
    <property type="entry name" value="dsDNA_vir_gr_I_capsid"/>
</dbReference>
<name>A0A2L1DGF7_PSPV</name>
<evidence type="ECO:0000256" key="7">
    <source>
        <dbReference type="ARBA" id="ARBA00023296"/>
    </source>
</evidence>
<dbReference type="Gene3D" id="2.60.175.20">
    <property type="entry name" value="Major capsid L1 (late) superfamily, Papillomavirus"/>
    <property type="match status" value="1"/>
</dbReference>
<comment type="similarity">
    <text evidence="8">Belongs to the papillomaviridae L1 protein family.</text>
</comment>
<organismHost>
    <name type="scientific">Phocoena spinipinnis</name>
    <name type="common">Burmeister's porpoise</name>
    <dbReference type="NCBI Taxonomy" id="27614"/>
</organismHost>
<dbReference type="InterPro" id="IPR036973">
    <property type="entry name" value="Capsid_L1_sf_Papillomavir"/>
</dbReference>
<comment type="subunit">
    <text evidence="8">Self-assembles into homopentamers. The capsid has an icosahedral symmetry and consists of 72 capsomers, with each capsomer being a pentamer of L1. Interacts with the minor capsid protein L2; this interaction is necessary for viral genome encapsidation.</text>
</comment>
<keyword evidence="2 8" id="KW-0167">Capsid protein</keyword>
<protein>
    <recommendedName>
        <fullName evidence="8">Major capsid protein L1</fullName>
    </recommendedName>
</protein>
<evidence type="ECO:0000256" key="1">
    <source>
        <dbReference type="ARBA" id="ARBA00004328"/>
    </source>
</evidence>
<proteinExistence type="inferred from homology"/>
<evidence type="ECO:0000256" key="8">
    <source>
        <dbReference type="RuleBase" id="RU361248"/>
    </source>
</evidence>
<keyword evidence="7 8" id="KW-1160">Virus entry into host cell</keyword>
<dbReference type="GO" id="GO:0046718">
    <property type="term" value="P:symbiont entry into host cell"/>
    <property type="evidence" value="ECO:0007669"/>
    <property type="project" value="UniProtKB-UniRule"/>
</dbReference>
<feature type="compositionally biased region" description="Low complexity" evidence="9">
    <location>
        <begin position="133"/>
        <end position="148"/>
    </location>
</feature>
<keyword evidence="6 8" id="KW-0426">Late protein</keyword>
<keyword evidence="8" id="KW-1145">T=7 icosahedral capsid protein</keyword>
<dbReference type="GO" id="GO:0019062">
    <property type="term" value="P:virion attachment to host cell"/>
    <property type="evidence" value="ECO:0007669"/>
    <property type="project" value="UniProtKB-UniRule"/>
</dbReference>
<evidence type="ECO:0000256" key="4">
    <source>
        <dbReference type="ARBA" id="ARBA00022804"/>
    </source>
</evidence>
<dbReference type="GO" id="GO:0039620">
    <property type="term" value="C:T=7 icosahedral viral capsid"/>
    <property type="evidence" value="ECO:0007669"/>
    <property type="project" value="UniProtKB-KW"/>
</dbReference>
<organism evidence="10">
    <name type="scientific">Phocoena spinipinnis papillomavirus</name>
    <name type="common">PsPV</name>
    <dbReference type="NCBI Taxonomy" id="82676"/>
    <lineage>
        <taxon>Viruses</taxon>
        <taxon>Monodnaviria</taxon>
        <taxon>Shotokuvirae</taxon>
        <taxon>Cossaviricota</taxon>
        <taxon>Papovaviricetes</taxon>
        <taxon>Zurhausenvirales</taxon>
        <taxon>Papillomaviridae</taxon>
        <taxon>Firstpapillomavirinae</taxon>
        <taxon>Omikronpapillomavirus</taxon>
    </lineage>
</organism>
<keyword evidence="4 8" id="KW-1161">Viral attachment to host cell</keyword>
<dbReference type="Pfam" id="PF00500">
    <property type="entry name" value="Late_protein_L1"/>
    <property type="match status" value="1"/>
</dbReference>